<organism evidence="1 2">
    <name type="scientific">Scophthalmus maximus</name>
    <name type="common">Turbot</name>
    <name type="synonym">Psetta maxima</name>
    <dbReference type="NCBI Taxonomy" id="52904"/>
    <lineage>
        <taxon>Eukaryota</taxon>
        <taxon>Metazoa</taxon>
        <taxon>Chordata</taxon>
        <taxon>Craniata</taxon>
        <taxon>Vertebrata</taxon>
        <taxon>Euteleostomi</taxon>
        <taxon>Actinopterygii</taxon>
        <taxon>Neopterygii</taxon>
        <taxon>Teleostei</taxon>
        <taxon>Neoteleostei</taxon>
        <taxon>Acanthomorphata</taxon>
        <taxon>Carangaria</taxon>
        <taxon>Pleuronectiformes</taxon>
        <taxon>Pleuronectoidei</taxon>
        <taxon>Scophthalmidae</taxon>
        <taxon>Scophthalmus</taxon>
    </lineage>
</organism>
<accession>A0A6A4SW79</accession>
<evidence type="ECO:0000313" key="1">
    <source>
        <dbReference type="EMBL" id="KAF0035314.1"/>
    </source>
</evidence>
<evidence type="ECO:0000313" key="2">
    <source>
        <dbReference type="Proteomes" id="UP000438429"/>
    </source>
</evidence>
<gene>
    <name evidence="1" type="ORF">F2P81_013072</name>
</gene>
<dbReference type="Proteomes" id="UP000438429">
    <property type="component" value="Unassembled WGS sequence"/>
</dbReference>
<name>A0A6A4SW79_SCOMX</name>
<dbReference type="EMBL" id="VEVO01000011">
    <property type="protein sequence ID" value="KAF0035314.1"/>
    <property type="molecule type" value="Genomic_DNA"/>
</dbReference>
<dbReference type="AlphaFoldDB" id="A0A6A4SW79"/>
<sequence length="262" mass="29032">MLSRFLAPVESTKKLPSKLFSCCRLRFPYPQFDKGPIMKNTHGTLSLLTFDFILMKICGAEGGSSPGDKVDLDSHWIVQSQAEFGVKVNNGELDTRSFQIHVQLYPFVADLPSLFFSHSTCSSASESLMRKQCGDVAAVLIWHILSSPLCIRILSELLLLVNLTLGLCPSVLYKRFFEKEEMYFALAILVKCTVEPCGEVAIPAPRMVLIDATFHLFVHFPSAVVALPFSNRYRLSPLAPTVVETGSLICCIATLISVVRDP</sequence>
<protein>
    <submittedName>
        <fullName evidence="1">Uncharacterized protein</fullName>
    </submittedName>
</protein>
<comment type="caution">
    <text evidence="1">The sequence shown here is derived from an EMBL/GenBank/DDBJ whole genome shotgun (WGS) entry which is preliminary data.</text>
</comment>
<reference evidence="1 2" key="1">
    <citation type="submission" date="2019-06" db="EMBL/GenBank/DDBJ databases">
        <title>Draft genomes of female and male turbot (Scophthalmus maximus).</title>
        <authorList>
            <person name="Xu H."/>
            <person name="Xu X.-W."/>
            <person name="Shao C."/>
            <person name="Chen S."/>
        </authorList>
    </citation>
    <scope>NUCLEOTIDE SEQUENCE [LARGE SCALE GENOMIC DNA]</scope>
    <source>
        <strain evidence="1">Ysfricsl-2016a</strain>
        <tissue evidence="1">Blood</tissue>
    </source>
</reference>
<proteinExistence type="predicted"/>